<gene>
    <name evidence="3" type="ORF">AB5J53_08560</name>
</gene>
<evidence type="ECO:0000259" key="2">
    <source>
        <dbReference type="Pfam" id="PF07992"/>
    </source>
</evidence>
<dbReference type="Pfam" id="PF07992">
    <property type="entry name" value="Pyr_redox_2"/>
    <property type="match status" value="1"/>
</dbReference>
<dbReference type="PRINTS" id="PR00469">
    <property type="entry name" value="PNDRDTASEII"/>
</dbReference>
<dbReference type="PANTHER" id="PTHR43539">
    <property type="entry name" value="FLAVIN-BINDING MONOOXYGENASE-LIKE PROTEIN (AFU_ORTHOLOGUE AFUA_4G09220)"/>
    <property type="match status" value="1"/>
</dbReference>
<dbReference type="InterPro" id="IPR050982">
    <property type="entry name" value="Auxin_biosynth/cation_transpt"/>
</dbReference>
<dbReference type="RefSeq" id="WP_369245014.1">
    <property type="nucleotide sequence ID" value="NZ_CP163443.1"/>
</dbReference>
<name>A0AB39RDA3_9ACTN</name>
<dbReference type="GO" id="GO:0004497">
    <property type="term" value="F:monooxygenase activity"/>
    <property type="evidence" value="ECO:0007669"/>
    <property type="project" value="TreeGrafter"/>
</dbReference>
<dbReference type="EMBL" id="CP163443">
    <property type="protein sequence ID" value="XDQ51695.1"/>
    <property type="molecule type" value="Genomic_DNA"/>
</dbReference>
<keyword evidence="1" id="KW-0560">Oxidoreductase</keyword>
<feature type="domain" description="FAD/NAD(P)-binding" evidence="2">
    <location>
        <begin position="4"/>
        <end position="209"/>
    </location>
</feature>
<dbReference type="SUPFAM" id="SSF51905">
    <property type="entry name" value="FAD/NAD(P)-binding domain"/>
    <property type="match status" value="1"/>
</dbReference>
<protein>
    <submittedName>
        <fullName evidence="3">FAD-dependent oxidoreductase</fullName>
    </submittedName>
</protein>
<dbReference type="AlphaFoldDB" id="A0AB39RDA3"/>
<evidence type="ECO:0000256" key="1">
    <source>
        <dbReference type="ARBA" id="ARBA00023002"/>
    </source>
</evidence>
<dbReference type="InterPro" id="IPR036188">
    <property type="entry name" value="FAD/NAD-bd_sf"/>
</dbReference>
<dbReference type="PANTHER" id="PTHR43539:SF91">
    <property type="entry name" value="FAD-DEPENDENT URATE HYDROXYLASE"/>
    <property type="match status" value="1"/>
</dbReference>
<organism evidence="3">
    <name type="scientific">Streptomyces sp. R41</name>
    <dbReference type="NCBI Taxonomy" id="3238632"/>
    <lineage>
        <taxon>Bacteria</taxon>
        <taxon>Bacillati</taxon>
        <taxon>Actinomycetota</taxon>
        <taxon>Actinomycetes</taxon>
        <taxon>Kitasatosporales</taxon>
        <taxon>Streptomycetaceae</taxon>
        <taxon>Streptomyces</taxon>
    </lineage>
</organism>
<dbReference type="Gene3D" id="3.50.50.60">
    <property type="entry name" value="FAD/NAD(P)-binding domain"/>
    <property type="match status" value="1"/>
</dbReference>
<evidence type="ECO:0000313" key="3">
    <source>
        <dbReference type="EMBL" id="XDQ51695.1"/>
    </source>
</evidence>
<sequence length="394" mass="42225">MSKTVVVIGAGPYGLSTAAHLKARGLGVRVFGSPMASWAENMPAGMLLKSPPSASVLSAPKPGFTLDEYARQTRETRLTGHDQVPVEMFVRYGRWFAEELVPEVEDVRVLAVDRQHDGFRLKLASGEEVQSSVVVVASGMDGFAYVPEPLAGLVPDGLVSHSSLHADLGKFEGRNVVVVGAGQSAQESAALLHEAGVKVQLLARTDKLVFGAGPTPGPHWQPDTPLGRSWALHAIVHQAAAFRFLPESTRLHLVRRVLGPFGSWWLKPRLDGVVPVRLGQHLTGARRDGDRVVLTTRDGQGDTHTLETDHVLAATGYRVRLDGLDFLAPELRARLARTGGFPRLDQGLQSSVPGLYFTGIQAAAAFGPLLRFTCGTEFAAPRLAGAVAQHTASE</sequence>
<dbReference type="PRINTS" id="PR00368">
    <property type="entry name" value="FADPNR"/>
</dbReference>
<accession>A0AB39RDA3</accession>
<reference evidence="3" key="1">
    <citation type="submission" date="2024-07" db="EMBL/GenBank/DDBJ databases">
        <authorList>
            <person name="Yu S.T."/>
        </authorList>
    </citation>
    <scope>NUCLEOTIDE SEQUENCE</scope>
    <source>
        <strain evidence="3">R41</strain>
    </source>
</reference>
<proteinExistence type="predicted"/>
<dbReference type="GO" id="GO:0050660">
    <property type="term" value="F:flavin adenine dinucleotide binding"/>
    <property type="evidence" value="ECO:0007669"/>
    <property type="project" value="TreeGrafter"/>
</dbReference>
<dbReference type="InterPro" id="IPR023753">
    <property type="entry name" value="FAD/NAD-binding_dom"/>
</dbReference>